<dbReference type="PANTHER" id="PTHR30283">
    <property type="entry name" value="PEROXIDE STRESS RESPONSE PROTEIN YAAA"/>
    <property type="match status" value="1"/>
</dbReference>
<keyword evidence="3" id="KW-1185">Reference proteome</keyword>
<evidence type="ECO:0000313" key="2">
    <source>
        <dbReference type="EMBL" id="RZT01246.1"/>
    </source>
</evidence>
<dbReference type="OrthoDB" id="9777133at2"/>
<dbReference type="EMBL" id="SGXF01000002">
    <property type="protein sequence ID" value="RZT01246.1"/>
    <property type="molecule type" value="Genomic_DNA"/>
</dbReference>
<dbReference type="AlphaFoldDB" id="A0A4Q7PKM3"/>
<name>A0A4Q7PKM3_9FIRM</name>
<dbReference type="GO" id="GO:0005829">
    <property type="term" value="C:cytosol"/>
    <property type="evidence" value="ECO:0007669"/>
    <property type="project" value="TreeGrafter"/>
</dbReference>
<dbReference type="RefSeq" id="WP_130434956.1">
    <property type="nucleotide sequence ID" value="NZ_SGXF01000002.1"/>
</dbReference>
<dbReference type="Proteomes" id="UP000292927">
    <property type="component" value="Unassembled WGS sequence"/>
</dbReference>
<dbReference type="HAMAP" id="MF_00652">
    <property type="entry name" value="UPF0246"/>
    <property type="match status" value="1"/>
</dbReference>
<dbReference type="GO" id="GO:0033194">
    <property type="term" value="P:response to hydroperoxide"/>
    <property type="evidence" value="ECO:0007669"/>
    <property type="project" value="TreeGrafter"/>
</dbReference>
<organism evidence="2 3">
    <name type="scientific">Cuneatibacter caecimuris</name>
    <dbReference type="NCBI Taxonomy" id="1796618"/>
    <lineage>
        <taxon>Bacteria</taxon>
        <taxon>Bacillati</taxon>
        <taxon>Bacillota</taxon>
        <taxon>Clostridia</taxon>
        <taxon>Lachnospirales</taxon>
        <taxon>Lachnospiraceae</taxon>
        <taxon>Cuneatibacter</taxon>
    </lineage>
</organism>
<dbReference type="Pfam" id="PF03883">
    <property type="entry name" value="H2O2_YaaD"/>
    <property type="match status" value="1"/>
</dbReference>
<protein>
    <recommendedName>
        <fullName evidence="1">UPF0246 protein EV209_1690</fullName>
    </recommendedName>
</protein>
<dbReference type="InterPro" id="IPR005583">
    <property type="entry name" value="YaaA"/>
</dbReference>
<reference evidence="2 3" key="1">
    <citation type="submission" date="2019-02" db="EMBL/GenBank/DDBJ databases">
        <title>Genomic Encyclopedia of Type Strains, Phase IV (KMG-IV): sequencing the most valuable type-strain genomes for metagenomic binning, comparative biology and taxonomic classification.</title>
        <authorList>
            <person name="Goeker M."/>
        </authorList>
    </citation>
    <scope>NUCLEOTIDE SEQUENCE [LARGE SCALE GENOMIC DNA]</scope>
    <source>
        <strain evidence="2 3">DSM 29486</strain>
    </source>
</reference>
<sequence>MKIIISPAKKMNCRTDFMPCSGTPVLLARTQELLERVRQLTYNEAKAVWKCNDKIAELNYRRFQEMDLAQGMTPGMTPALLAYEGIQYQYMSPQVFEAREWEYVQEHLRILSGFYGILKPLDKVTPYRLEMQARLKIGDKKQLYDFWGSQIYDELAKEESCVINLASKEYSLCIENYLSPEIRYITCIFGEDSNGKILQKGTQAKMARGEMVRFLAETGAGEPEKMKEFRRLGYTYREDLSSGEKYVFLKGDRKKNVEDW</sequence>
<dbReference type="NCBIfam" id="NF002543">
    <property type="entry name" value="PRK02101.1-4"/>
    <property type="match status" value="1"/>
</dbReference>
<dbReference type="PANTHER" id="PTHR30283:SF4">
    <property type="entry name" value="PEROXIDE STRESS RESISTANCE PROTEIN YAAA"/>
    <property type="match status" value="1"/>
</dbReference>
<gene>
    <name evidence="2" type="ORF">EV209_1690</name>
</gene>
<comment type="caution">
    <text evidence="2">The sequence shown here is derived from an EMBL/GenBank/DDBJ whole genome shotgun (WGS) entry which is preliminary data.</text>
</comment>
<accession>A0A4Q7PKM3</accession>
<evidence type="ECO:0000256" key="1">
    <source>
        <dbReference type="HAMAP-Rule" id="MF_00652"/>
    </source>
</evidence>
<comment type="similarity">
    <text evidence="1">Belongs to the UPF0246 family.</text>
</comment>
<evidence type="ECO:0000313" key="3">
    <source>
        <dbReference type="Proteomes" id="UP000292927"/>
    </source>
</evidence>
<proteinExistence type="inferred from homology"/>